<dbReference type="InterPro" id="IPR005252">
    <property type="entry name" value="CoaBC"/>
</dbReference>
<dbReference type="PANTHER" id="PTHR14359:SF6">
    <property type="entry name" value="PHOSPHOPANTOTHENOYLCYSTEINE DECARBOXYLASE"/>
    <property type="match status" value="1"/>
</dbReference>
<dbReference type="Gene3D" id="3.40.50.10300">
    <property type="entry name" value="CoaB-like"/>
    <property type="match status" value="1"/>
</dbReference>
<dbReference type="GO" id="GO:0015941">
    <property type="term" value="P:pantothenate catabolic process"/>
    <property type="evidence" value="ECO:0007669"/>
    <property type="project" value="InterPro"/>
</dbReference>
<keyword evidence="3 4" id="KW-0288">FMN</keyword>
<evidence type="ECO:0000259" key="6">
    <source>
        <dbReference type="Pfam" id="PF04127"/>
    </source>
</evidence>
<evidence type="ECO:0000256" key="4">
    <source>
        <dbReference type="RuleBase" id="RU364078"/>
    </source>
</evidence>
<dbReference type="OrthoDB" id="9802554at2"/>
<dbReference type="GO" id="GO:0015937">
    <property type="term" value="P:coenzyme A biosynthetic process"/>
    <property type="evidence" value="ECO:0007669"/>
    <property type="project" value="UniProtKB-UniRule"/>
</dbReference>
<evidence type="ECO:0000256" key="3">
    <source>
        <dbReference type="HAMAP-Rule" id="MF_02225"/>
    </source>
</evidence>
<comment type="caution">
    <text evidence="3">Lacks conserved residue(s) required for the propagation of feature annotation.</text>
</comment>
<dbReference type="EC" id="4.1.1.36" evidence="3"/>
<keyword evidence="3" id="KW-0460">Magnesium</keyword>
<dbReference type="GO" id="GO:0004632">
    <property type="term" value="F:phosphopantothenate--cysteine ligase activity"/>
    <property type="evidence" value="ECO:0007669"/>
    <property type="project" value="UniProtKB-UniRule"/>
</dbReference>
<accession>A0A415DY08</accession>
<dbReference type="GO" id="GO:0010181">
    <property type="term" value="F:FMN binding"/>
    <property type="evidence" value="ECO:0007669"/>
    <property type="project" value="UniProtKB-UniRule"/>
</dbReference>
<comment type="caution">
    <text evidence="7">The sequence shown here is derived from an EMBL/GenBank/DDBJ whole genome shotgun (WGS) entry which is preliminary data.</text>
</comment>
<dbReference type="EMBL" id="QRMS01000004">
    <property type="protein sequence ID" value="RHJ85754.1"/>
    <property type="molecule type" value="Genomic_DNA"/>
</dbReference>
<comment type="similarity">
    <text evidence="3 4">In the N-terminal section; belongs to the HFCD (homo-oligomeric flavin containing Cys decarboxylase) superfamily.</text>
</comment>
<comment type="function">
    <text evidence="3">Catalyzes two sequential steps in the biosynthesis of coenzyme A. In the first step cysteine is conjugated to 4'-phosphopantothenate to form 4-phosphopantothenoylcysteine. In the second step the latter compound is decarboxylated to form 4'-phosphopantotheine.</text>
</comment>
<dbReference type="SUPFAM" id="SSF102645">
    <property type="entry name" value="CoaB-like"/>
    <property type="match status" value="1"/>
</dbReference>
<feature type="region of interest" description="Phosphopantothenoylcysteine decarboxylase" evidence="3">
    <location>
        <begin position="1"/>
        <end position="189"/>
    </location>
</feature>
<feature type="binding site" evidence="3">
    <location>
        <position position="288"/>
    </location>
    <ligand>
        <name>CTP</name>
        <dbReference type="ChEBI" id="CHEBI:37563"/>
    </ligand>
</feature>
<dbReference type="InterPro" id="IPR007085">
    <property type="entry name" value="DNA/pantothenate-metab_flavo_C"/>
</dbReference>
<name>A0A415DY08_9FIRM</name>
<dbReference type="HAMAP" id="MF_02225">
    <property type="entry name" value="CoaBC"/>
    <property type="match status" value="1"/>
</dbReference>
<sequence>MLKNKTVLLGISGGIAAYKSAYLASRLVKEGAEVHVIMTSHACNFINPITFETLTGNKCITDTFDRNFQHNVEHVALAKKADVFMVAPATANVMAKLAHGLADDMLTTTFLACKRPKIVAPAMNTNMYENPITQDNMAALERYGIEVIRPASGYLACGDVGAGKMPEPEVLFRYIEREIACEKDMTGKKVLITAGATRESMDPVRFITNHSTGKMGFALARECMLRGAEVTLVKAQTTAEPPMFVNVVEVSSAADMFEAVTTRADEQDIIIKAAAVSDYTPAEVSDQKVKKKDGDLSIAMKRTKDILMHLGEHKQEGQFLCGFSMETENMLENSKAKLLKKNADMIVANNLKDAGAGFGTDTNLVTMITRDDIKELTLMGKDQVAKAIIDEIMNR</sequence>
<comment type="cofactor">
    <cofactor evidence="3">
        <name>FMN</name>
        <dbReference type="ChEBI" id="CHEBI:58210"/>
    </cofactor>
    <text evidence="3">Binds 1 FMN per subunit.</text>
</comment>
<evidence type="ECO:0000259" key="5">
    <source>
        <dbReference type="Pfam" id="PF02441"/>
    </source>
</evidence>
<organism evidence="7 8">
    <name type="scientific">Emergencia timonensis</name>
    <dbReference type="NCBI Taxonomy" id="1776384"/>
    <lineage>
        <taxon>Bacteria</taxon>
        <taxon>Bacillati</taxon>
        <taxon>Bacillota</taxon>
        <taxon>Clostridia</taxon>
        <taxon>Peptostreptococcales</taxon>
        <taxon>Anaerovoracaceae</taxon>
        <taxon>Emergencia</taxon>
    </lineage>
</organism>
<dbReference type="Proteomes" id="UP000284841">
    <property type="component" value="Unassembled WGS sequence"/>
</dbReference>
<feature type="binding site" evidence="3">
    <location>
        <position position="323"/>
    </location>
    <ligand>
        <name>CTP</name>
        <dbReference type="ChEBI" id="CHEBI:37563"/>
    </ligand>
</feature>
<dbReference type="RefSeq" id="WP_118335974.1">
    <property type="nucleotide sequence ID" value="NZ_AP025567.1"/>
</dbReference>
<keyword evidence="3 4" id="KW-0436">Ligase</keyword>
<gene>
    <name evidence="3 7" type="primary">coaBC</name>
    <name evidence="7" type="ORF">DW099_12960</name>
</gene>
<dbReference type="NCBIfam" id="TIGR00521">
    <property type="entry name" value="coaBC_dfp"/>
    <property type="match status" value="1"/>
</dbReference>
<keyword evidence="8" id="KW-1185">Reference proteome</keyword>
<comment type="cofactor">
    <cofactor evidence="3">
        <name>Mg(2+)</name>
        <dbReference type="ChEBI" id="CHEBI:18420"/>
    </cofactor>
</comment>
<comment type="catalytic activity">
    <reaction evidence="3 4">
        <text>(R)-4'-phosphopantothenate + L-cysteine + CTP = N-[(R)-4-phosphopantothenoyl]-L-cysteine + CMP + diphosphate + H(+)</text>
        <dbReference type="Rhea" id="RHEA:19397"/>
        <dbReference type="ChEBI" id="CHEBI:10986"/>
        <dbReference type="ChEBI" id="CHEBI:15378"/>
        <dbReference type="ChEBI" id="CHEBI:33019"/>
        <dbReference type="ChEBI" id="CHEBI:35235"/>
        <dbReference type="ChEBI" id="CHEBI:37563"/>
        <dbReference type="ChEBI" id="CHEBI:59458"/>
        <dbReference type="ChEBI" id="CHEBI:60377"/>
        <dbReference type="EC" id="6.3.2.5"/>
    </reaction>
</comment>
<dbReference type="UniPathway" id="UPA00241">
    <property type="reaction ID" value="UER00353"/>
</dbReference>
<proteinExistence type="inferred from homology"/>
<dbReference type="SUPFAM" id="SSF52507">
    <property type="entry name" value="Homo-oligomeric flavin-containing Cys decarboxylases, HFCD"/>
    <property type="match status" value="1"/>
</dbReference>
<dbReference type="Pfam" id="PF02441">
    <property type="entry name" value="Flavoprotein"/>
    <property type="match status" value="1"/>
</dbReference>
<keyword evidence="2 3" id="KW-0456">Lyase</keyword>
<comment type="similarity">
    <text evidence="3 4">In the C-terminal section; belongs to the PPC synthetase family.</text>
</comment>
<dbReference type="InterPro" id="IPR036551">
    <property type="entry name" value="Flavin_trans-like"/>
</dbReference>
<feature type="binding site" evidence="3">
    <location>
        <position position="278"/>
    </location>
    <ligand>
        <name>CTP</name>
        <dbReference type="ChEBI" id="CHEBI:37563"/>
    </ligand>
</feature>
<keyword evidence="3 4" id="KW-0285">Flavoprotein</keyword>
<comment type="catalytic activity">
    <reaction evidence="3 4">
        <text>N-[(R)-4-phosphopantothenoyl]-L-cysteine + H(+) = (R)-4'-phosphopantetheine + CO2</text>
        <dbReference type="Rhea" id="RHEA:16793"/>
        <dbReference type="ChEBI" id="CHEBI:15378"/>
        <dbReference type="ChEBI" id="CHEBI:16526"/>
        <dbReference type="ChEBI" id="CHEBI:59458"/>
        <dbReference type="ChEBI" id="CHEBI:61723"/>
        <dbReference type="EC" id="4.1.1.36"/>
    </reaction>
</comment>
<feature type="domain" description="DNA/pantothenate metabolism flavoprotein C-terminal" evidence="6">
    <location>
        <begin position="185"/>
        <end position="393"/>
    </location>
</feature>
<reference evidence="7 8" key="1">
    <citation type="submission" date="2018-08" db="EMBL/GenBank/DDBJ databases">
        <title>A genome reference for cultivated species of the human gut microbiota.</title>
        <authorList>
            <person name="Zou Y."/>
            <person name="Xue W."/>
            <person name="Luo G."/>
        </authorList>
    </citation>
    <scope>NUCLEOTIDE SEQUENCE [LARGE SCALE GENOMIC DNA]</scope>
    <source>
        <strain evidence="7 8">AM07-24</strain>
    </source>
</reference>
<dbReference type="InterPro" id="IPR035929">
    <property type="entry name" value="CoaB-like_sf"/>
</dbReference>
<comment type="function">
    <text evidence="4">Catalyzes two steps in the biosynthesis of coenzyme A. In the first step cysteine is conjugated to 4'-phosphopantothenate to form 4-phosphopantothenoylcysteine, in the latter compound is decarboxylated to form 4'-phosphopantotheine.</text>
</comment>
<feature type="binding site" evidence="3">
    <location>
        <position position="341"/>
    </location>
    <ligand>
        <name>CTP</name>
        <dbReference type="ChEBI" id="CHEBI:37563"/>
    </ligand>
</feature>
<evidence type="ECO:0000313" key="8">
    <source>
        <dbReference type="Proteomes" id="UP000284841"/>
    </source>
</evidence>
<evidence type="ECO:0000256" key="1">
    <source>
        <dbReference type="ARBA" id="ARBA00022793"/>
    </source>
</evidence>
<dbReference type="GO" id="GO:0046872">
    <property type="term" value="F:metal ion binding"/>
    <property type="evidence" value="ECO:0007669"/>
    <property type="project" value="UniProtKB-KW"/>
</dbReference>
<comment type="pathway">
    <text evidence="3 4">Cofactor biosynthesis; coenzyme A biosynthesis; CoA from (R)-pantothenate: step 2/5.</text>
</comment>
<dbReference type="GO" id="GO:0004633">
    <property type="term" value="F:phosphopantothenoylcysteine decarboxylase activity"/>
    <property type="evidence" value="ECO:0007669"/>
    <property type="project" value="UniProtKB-UniRule"/>
</dbReference>
<feature type="active site" description="Proton donor" evidence="3">
    <location>
        <position position="157"/>
    </location>
</feature>
<dbReference type="Gene3D" id="3.40.50.1950">
    <property type="entry name" value="Flavin prenyltransferase-like"/>
    <property type="match status" value="1"/>
</dbReference>
<dbReference type="InterPro" id="IPR003382">
    <property type="entry name" value="Flavoprotein"/>
</dbReference>
<keyword evidence="1 3" id="KW-0210">Decarboxylase</keyword>
<comment type="pathway">
    <text evidence="3 4">Cofactor biosynthesis; coenzyme A biosynthesis; CoA from (R)-pantothenate: step 3/5.</text>
</comment>
<keyword evidence="3" id="KW-0511">Multifunctional enzyme</keyword>
<protein>
    <recommendedName>
        <fullName evidence="3">Coenzyme A biosynthesis bifunctional protein CoaBC</fullName>
    </recommendedName>
    <alternativeName>
        <fullName evidence="3">DNA/pantothenate metabolism flavoprotein</fullName>
    </alternativeName>
    <alternativeName>
        <fullName evidence="3">Phosphopantothenoylcysteine synthetase/decarboxylase</fullName>
        <shortName evidence="3">PPCS-PPCDC</shortName>
    </alternativeName>
    <domain>
        <recommendedName>
            <fullName evidence="3">Phosphopantothenoylcysteine decarboxylase</fullName>
            <shortName evidence="3">PPC decarboxylase</shortName>
            <shortName evidence="3">PPC-DC</shortName>
            <ecNumber evidence="3">4.1.1.36</ecNumber>
        </recommendedName>
        <alternativeName>
            <fullName evidence="3">CoaC</fullName>
        </alternativeName>
    </domain>
    <domain>
        <recommendedName>
            <fullName evidence="3">Phosphopantothenate--cysteine ligase</fullName>
            <ecNumber evidence="3">6.3.2.5</ecNumber>
        </recommendedName>
        <alternativeName>
            <fullName evidence="3">CoaB</fullName>
        </alternativeName>
        <alternativeName>
            <fullName evidence="3">Phosphopantothenoylcysteine synthetase</fullName>
            <shortName evidence="3">PPC synthetase</shortName>
            <shortName evidence="3">PPC-S</shortName>
        </alternativeName>
    </domain>
</protein>
<dbReference type="STRING" id="1776384.GCA_900086585_02178"/>
<dbReference type="EC" id="6.3.2.5" evidence="3"/>
<dbReference type="AlphaFoldDB" id="A0A415DY08"/>
<keyword evidence="3" id="KW-0479">Metal-binding</keyword>
<dbReference type="GO" id="GO:0071513">
    <property type="term" value="C:phosphopantothenoylcysteine decarboxylase complex"/>
    <property type="evidence" value="ECO:0007669"/>
    <property type="project" value="TreeGrafter"/>
</dbReference>
<dbReference type="Pfam" id="PF04127">
    <property type="entry name" value="DFP"/>
    <property type="match status" value="1"/>
</dbReference>
<feature type="binding site" evidence="3">
    <location>
        <position position="337"/>
    </location>
    <ligand>
        <name>CTP</name>
        <dbReference type="ChEBI" id="CHEBI:37563"/>
    </ligand>
</feature>
<feature type="domain" description="Flavoprotein" evidence="5">
    <location>
        <begin position="5"/>
        <end position="173"/>
    </location>
</feature>
<feature type="region of interest" description="Phosphopantothenate--cysteine ligase" evidence="3">
    <location>
        <begin position="190"/>
        <end position="395"/>
    </location>
</feature>
<dbReference type="PANTHER" id="PTHR14359">
    <property type="entry name" value="HOMO-OLIGOMERIC FLAVIN CONTAINING CYS DECARBOXYLASE FAMILY"/>
    <property type="match status" value="1"/>
</dbReference>
<evidence type="ECO:0000313" key="7">
    <source>
        <dbReference type="EMBL" id="RHJ85754.1"/>
    </source>
</evidence>
<evidence type="ECO:0000256" key="2">
    <source>
        <dbReference type="ARBA" id="ARBA00023239"/>
    </source>
</evidence>